<dbReference type="Gene3D" id="3.90.190.20">
    <property type="entry name" value="Mur ligase, C-terminal domain"/>
    <property type="match status" value="1"/>
</dbReference>
<dbReference type="AlphaFoldDB" id="G0KZW8"/>
<reference evidence="2" key="1">
    <citation type="submission" date="2009-07" db="EMBL/GenBank/DDBJ databases">
        <title>Complete genome sequence of Zobellia galactanivorans Dsij.</title>
        <authorList>
            <consortium name="Genoscope - CEA"/>
        </authorList>
    </citation>
    <scope>NUCLEOTIDE SEQUENCE [LARGE SCALE GENOMIC DNA]</scope>
    <source>
        <strain evidence="2">DSM 12802 / CCUG 47099 / CIP 106680 / NCIMB 13871 / Dsij</strain>
    </source>
</reference>
<keyword evidence="2" id="KW-1185">Reference proteome</keyword>
<reference evidence="1 2" key="2">
    <citation type="journal article" date="2012" name="Environ. Microbiol.">
        <title>Characterization of the first alginolytic operons in a marine bacterium: from their emergence in marine Flavobacteriia to their independent transfers to marine Proteobacteria and human gut Bacteroides.</title>
        <authorList>
            <person name="Thomas F."/>
            <person name="Barbeyron T."/>
            <person name="Tonon T."/>
            <person name="Genicot S."/>
            <person name="Czjzek M."/>
            <person name="Michel G."/>
        </authorList>
    </citation>
    <scope>NUCLEOTIDE SEQUENCE [LARGE SCALE GENOMIC DNA]</scope>
    <source>
        <strain evidence="2">DSM 12802 / CCUG 47099 / CIP 106680 / NCIMB 13871 / Dsij</strain>
    </source>
</reference>
<dbReference type="KEGG" id="zga:ZOBELLIA_3090"/>
<dbReference type="STRING" id="63186.ZOBELLIA_3090"/>
<dbReference type="GO" id="GO:0016881">
    <property type="term" value="F:acid-amino acid ligase activity"/>
    <property type="evidence" value="ECO:0007669"/>
    <property type="project" value="InterPro"/>
</dbReference>
<dbReference type="InterPro" id="IPR036615">
    <property type="entry name" value="Mur_ligase_C_dom_sf"/>
</dbReference>
<dbReference type="HOGENOM" id="CLU_2739238_0_0_10"/>
<sequence>MAANYLKEEIKNNEVILVQGSNSASLDTVVNVLENKFGAHGKPQPQNSIQYNICDNAPKRQAIHLRNQYQE</sequence>
<gene>
    <name evidence="1" type="ordered locus">zobellia_3090</name>
</gene>
<organism evidence="1 2">
    <name type="scientific">Zobellia galactanivorans (strain DSM 12802 / CCUG 47099 / CIP 106680 / NCIMB 13871 / Dsij)</name>
    <dbReference type="NCBI Taxonomy" id="63186"/>
    <lineage>
        <taxon>Bacteria</taxon>
        <taxon>Pseudomonadati</taxon>
        <taxon>Bacteroidota</taxon>
        <taxon>Flavobacteriia</taxon>
        <taxon>Flavobacteriales</taxon>
        <taxon>Flavobacteriaceae</taxon>
        <taxon>Zobellia</taxon>
    </lineage>
</organism>
<accession>G0KZW8</accession>
<dbReference type="EMBL" id="FP476056">
    <property type="protein sequence ID" value="CAZ97229.1"/>
    <property type="molecule type" value="Genomic_DNA"/>
</dbReference>
<name>G0KZW8_ZOBGA</name>
<protein>
    <submittedName>
        <fullName evidence="1">Uncharacterized protein</fullName>
    </submittedName>
</protein>
<proteinExistence type="predicted"/>
<evidence type="ECO:0000313" key="1">
    <source>
        <dbReference type="EMBL" id="CAZ97229.1"/>
    </source>
</evidence>
<evidence type="ECO:0000313" key="2">
    <source>
        <dbReference type="Proteomes" id="UP000008898"/>
    </source>
</evidence>
<dbReference type="Proteomes" id="UP000008898">
    <property type="component" value="Chromosome"/>
</dbReference>